<dbReference type="OrthoDB" id="1923844at2759"/>
<evidence type="ECO:0000313" key="4">
    <source>
        <dbReference type="Proteomes" id="UP000799438"/>
    </source>
</evidence>
<dbReference type="PANTHER" id="PTHR42905">
    <property type="entry name" value="PHOSPHOENOLPYRUVATE CARBOXYLASE"/>
    <property type="match status" value="1"/>
</dbReference>
<dbReference type="SUPFAM" id="SSF51621">
    <property type="entry name" value="Phosphoenolpyruvate/pyruvate domain"/>
    <property type="match status" value="1"/>
</dbReference>
<comment type="catalytic activity">
    <reaction evidence="1">
        <text>(2S,3R)-3-hydroxybutane-1,2,3-tricarboxylate = pyruvate + succinate</text>
        <dbReference type="Rhea" id="RHEA:16809"/>
        <dbReference type="ChEBI" id="CHEBI:15361"/>
        <dbReference type="ChEBI" id="CHEBI:30031"/>
        <dbReference type="ChEBI" id="CHEBI:57429"/>
        <dbReference type="EC" id="4.1.3.30"/>
    </reaction>
</comment>
<proteinExistence type="inferred from homology"/>
<sequence>MSTFTNAATKLRQTLEQGKDLIIAPGVHDGFSARIAQQVGFDCLYMTGAGTTASRLGHADLGIATQADMVAHSSMIASLDPSIPLIADADTGYGGPIMVARTVEQYARGGVAGMHIEDQVQTKRCGHLAGKECVDVEVYAARIRAAREARRRVGSDILIIARTDSLQGQGYEAAVERLKAARDAGADCGFLEGVTSKDMAAQVVKDLAPWPMLLNMVEHGATPTISVDEARSMGYRIIIFPFATLAPAYTAIKEGLEKLKKSGLVNAPEFFTPKFCFQVCGLDESMALDEAAGGKSFGAKGA</sequence>
<dbReference type="PANTHER" id="PTHR42905:SF2">
    <property type="entry name" value="PHOSPHOENOLPYRUVATE CARBOXYLASE FAMILY PROTEIN"/>
    <property type="match status" value="1"/>
</dbReference>
<dbReference type="RefSeq" id="XP_033398818.1">
    <property type="nucleotide sequence ID" value="XM_033536787.1"/>
</dbReference>
<dbReference type="Gene3D" id="3.20.20.60">
    <property type="entry name" value="Phosphoenolpyruvate-binding domains"/>
    <property type="match status" value="1"/>
</dbReference>
<dbReference type="CDD" id="cd00377">
    <property type="entry name" value="ICL_PEPM"/>
    <property type="match status" value="1"/>
</dbReference>
<evidence type="ECO:0000313" key="3">
    <source>
        <dbReference type="EMBL" id="KAF2143106.1"/>
    </source>
</evidence>
<name>A0A6A6BGJ1_9PEZI</name>
<gene>
    <name evidence="3" type="ORF">K452DRAFT_225846</name>
</gene>
<evidence type="ECO:0008006" key="5">
    <source>
        <dbReference type="Google" id="ProtNLM"/>
    </source>
</evidence>
<dbReference type="InterPro" id="IPR039556">
    <property type="entry name" value="ICL/PEPM"/>
</dbReference>
<reference evidence="3" key="1">
    <citation type="journal article" date="2020" name="Stud. Mycol.">
        <title>101 Dothideomycetes genomes: a test case for predicting lifestyles and emergence of pathogens.</title>
        <authorList>
            <person name="Haridas S."/>
            <person name="Albert R."/>
            <person name="Binder M."/>
            <person name="Bloem J."/>
            <person name="Labutti K."/>
            <person name="Salamov A."/>
            <person name="Andreopoulos B."/>
            <person name="Baker S."/>
            <person name="Barry K."/>
            <person name="Bills G."/>
            <person name="Bluhm B."/>
            <person name="Cannon C."/>
            <person name="Castanera R."/>
            <person name="Culley D."/>
            <person name="Daum C."/>
            <person name="Ezra D."/>
            <person name="Gonzalez J."/>
            <person name="Henrissat B."/>
            <person name="Kuo A."/>
            <person name="Liang C."/>
            <person name="Lipzen A."/>
            <person name="Lutzoni F."/>
            <person name="Magnuson J."/>
            <person name="Mondo S."/>
            <person name="Nolan M."/>
            <person name="Ohm R."/>
            <person name="Pangilinan J."/>
            <person name="Park H.-J."/>
            <person name="Ramirez L."/>
            <person name="Alfaro M."/>
            <person name="Sun H."/>
            <person name="Tritt A."/>
            <person name="Yoshinaga Y."/>
            <person name="Zwiers L.-H."/>
            <person name="Turgeon B."/>
            <person name="Goodwin S."/>
            <person name="Spatafora J."/>
            <person name="Crous P."/>
            <person name="Grigoriev I."/>
        </authorList>
    </citation>
    <scope>NUCLEOTIDE SEQUENCE</scope>
    <source>
        <strain evidence="3">CBS 121167</strain>
    </source>
</reference>
<keyword evidence="4" id="KW-1185">Reference proteome</keyword>
<dbReference type="EMBL" id="ML995483">
    <property type="protein sequence ID" value="KAF2143106.1"/>
    <property type="molecule type" value="Genomic_DNA"/>
</dbReference>
<dbReference type="PROSITE" id="PS00161">
    <property type="entry name" value="ISOCITRATE_LYASE"/>
    <property type="match status" value="1"/>
</dbReference>
<accession>A0A6A6BGJ1</accession>
<dbReference type="GeneID" id="54294283"/>
<dbReference type="InterPro" id="IPR018523">
    <property type="entry name" value="Isocitrate_lyase_ph_CS"/>
</dbReference>
<comment type="similarity">
    <text evidence="2">Belongs to the isocitrate lyase/PEP mutase superfamily.</text>
</comment>
<dbReference type="InterPro" id="IPR040442">
    <property type="entry name" value="Pyrv_kinase-like_dom_sf"/>
</dbReference>
<protein>
    <recommendedName>
        <fullName evidence="5">Methylisocitrate lyase</fullName>
    </recommendedName>
</protein>
<dbReference type="Proteomes" id="UP000799438">
    <property type="component" value="Unassembled WGS sequence"/>
</dbReference>
<dbReference type="InterPro" id="IPR015813">
    <property type="entry name" value="Pyrv/PenolPyrv_kinase-like_dom"/>
</dbReference>
<evidence type="ECO:0000256" key="1">
    <source>
        <dbReference type="ARBA" id="ARBA00001050"/>
    </source>
</evidence>
<dbReference type="Pfam" id="PF13714">
    <property type="entry name" value="PEP_mutase"/>
    <property type="match status" value="1"/>
</dbReference>
<dbReference type="GO" id="GO:0046421">
    <property type="term" value="F:methylisocitrate lyase activity"/>
    <property type="evidence" value="ECO:0007669"/>
    <property type="project" value="UniProtKB-EC"/>
</dbReference>
<dbReference type="AlphaFoldDB" id="A0A6A6BGJ1"/>
<evidence type="ECO:0000256" key="2">
    <source>
        <dbReference type="ARBA" id="ARBA00061405"/>
    </source>
</evidence>
<dbReference type="FunFam" id="3.20.20.60:FF:000009">
    <property type="entry name" value="2-methylisocitrate lyase"/>
    <property type="match status" value="1"/>
</dbReference>
<organism evidence="3 4">
    <name type="scientific">Aplosporella prunicola CBS 121167</name>
    <dbReference type="NCBI Taxonomy" id="1176127"/>
    <lineage>
        <taxon>Eukaryota</taxon>
        <taxon>Fungi</taxon>
        <taxon>Dikarya</taxon>
        <taxon>Ascomycota</taxon>
        <taxon>Pezizomycotina</taxon>
        <taxon>Dothideomycetes</taxon>
        <taxon>Dothideomycetes incertae sedis</taxon>
        <taxon>Botryosphaeriales</taxon>
        <taxon>Aplosporellaceae</taxon>
        <taxon>Aplosporella</taxon>
    </lineage>
</organism>